<keyword evidence="8" id="KW-0482">Metalloprotease</keyword>
<proteinExistence type="inferred from homology"/>
<dbReference type="Pfam" id="PF07504">
    <property type="entry name" value="FTP"/>
    <property type="match status" value="1"/>
</dbReference>
<dbReference type="RefSeq" id="WP_166504817.1">
    <property type="nucleotide sequence ID" value="NZ_JAKNTL010000002.1"/>
</dbReference>
<organism evidence="16 17">
    <name type="scientific">Romboutsia hominis</name>
    <dbReference type="NCBI Taxonomy" id="1507512"/>
    <lineage>
        <taxon>Bacteria</taxon>
        <taxon>Bacillati</taxon>
        <taxon>Bacillota</taxon>
        <taxon>Clostridia</taxon>
        <taxon>Peptostreptococcales</taxon>
        <taxon>Peptostreptococcaceae</taxon>
        <taxon>Romboutsia</taxon>
    </lineage>
</organism>
<accession>A0A2P2BN72</accession>
<dbReference type="InterPro" id="IPR050728">
    <property type="entry name" value="Zinc_Metalloprotease_M4"/>
</dbReference>
<evidence type="ECO:0000256" key="3">
    <source>
        <dbReference type="ARBA" id="ARBA00022670"/>
    </source>
</evidence>
<evidence type="ECO:0000256" key="5">
    <source>
        <dbReference type="ARBA" id="ARBA00022729"/>
    </source>
</evidence>
<dbReference type="GO" id="GO:0046872">
    <property type="term" value="F:metal ion binding"/>
    <property type="evidence" value="ECO:0007669"/>
    <property type="project" value="UniProtKB-KW"/>
</dbReference>
<dbReference type="KEGG" id="rhom:FRIFI_0302"/>
<dbReference type="InterPro" id="IPR013856">
    <property type="entry name" value="Peptidase_M4_domain"/>
</dbReference>
<evidence type="ECO:0000313" key="16">
    <source>
        <dbReference type="EMBL" id="CEI71851.1"/>
    </source>
</evidence>
<evidence type="ECO:0000256" key="11">
    <source>
        <dbReference type="SAM" id="SignalP"/>
    </source>
</evidence>
<dbReference type="Gene3D" id="1.10.390.10">
    <property type="entry name" value="Neutral Protease Domain 2"/>
    <property type="match status" value="1"/>
</dbReference>
<dbReference type="InterPro" id="IPR007253">
    <property type="entry name" value="Cell_wall-bd_2"/>
</dbReference>
<evidence type="ECO:0000256" key="9">
    <source>
        <dbReference type="ARBA" id="ARBA00023145"/>
    </source>
</evidence>
<dbReference type="Gene3D" id="3.10.450.40">
    <property type="match status" value="1"/>
</dbReference>
<dbReference type="GO" id="GO:0004222">
    <property type="term" value="F:metalloendopeptidase activity"/>
    <property type="evidence" value="ECO:0007669"/>
    <property type="project" value="InterPro"/>
</dbReference>
<dbReference type="Gene3D" id="3.40.50.12090">
    <property type="match status" value="2"/>
</dbReference>
<dbReference type="Proteomes" id="UP000245695">
    <property type="component" value="Chromosome 1"/>
</dbReference>
<keyword evidence="7" id="KW-0862">Zinc</keyword>
<sequence>MTLLKKSIASITTLCLITINLTSLSFASEDMQKQELKKAIEKSEPFVVSGNIKEEKKEGISPQQILINYLSNVEKTSTFKVKSKEDDKNDSQVIVRLQQYINNIPIYGSDLVGCVDYDGNIKSISGYIEPTSKTLKGFNYNPTLTKDDALKIAKEKLELKNELNKNEKVELYLYKSKEEYKLAYKVDVNIIGKTIYNKIVFIDANSGDIINQYENTNNIIKSEKIKAKGVFGDEREIQVIHRQGEAGFKDGYYFIDLSRGSKPIKTLDIKGQYFYQYYYQNKIPYGMDNDIKYFSTKLEKSDGKFVDANYHVGKTYDFYLNKYNRDGLDGKGSKPELLVNVNEPGNAFSSLVNGVDILVFGNENSTTYDSAGSLDVIGHEYTHSVVRHTANLDYVSQSGAINEAYGDIFGTLVEHTYKSSKNWTIGEDFSKYGYLRSMKNPDIDNVDNMEICRRSHVHNDSCDNDYVHENSGIINKLAYLISEGGTQYGINVKGIGEEKMGKLFYDALTEGLYSQSDFNHLGEVLLLKAKTASEKETVENALKAVGIMKVSSNNPKVVISKMVGETRYETSIMISQKGWDTSDNVVLVNSSSIADALSATPFAKSINAPILLTPNDSLYYNIEQEIKRLKAKNIYIIGGTSSVSNNIVNELEYDGFKVNRISGIDRYDTSLEIAKRLGNISNIAVVNGVKGLADAVSIAPVAANKNMPIILTSQNENFDKINKFIKQNNIQTSYVIGGQSTISNDITTKLPNYKRIGGDDRNETNALILENFYKEKNLEDILIAKDGINKQDDLIDALSAGVLAAKKNSPIVIVGSNLNWKQKEILSSKETNEVTQVGGNGNENSFSQIIDILNK</sequence>
<dbReference type="Gene3D" id="3.10.170.10">
    <property type="match status" value="1"/>
</dbReference>
<keyword evidence="6" id="KW-0378">Hydrolase</keyword>
<dbReference type="Pfam" id="PF04122">
    <property type="entry name" value="CW_binding_2"/>
    <property type="match status" value="3"/>
</dbReference>
<reference evidence="16 17" key="1">
    <citation type="submission" date="2014-09" db="EMBL/GenBank/DDBJ databases">
        <authorList>
            <person name="Hornung B.V."/>
        </authorList>
    </citation>
    <scope>NUCLEOTIDE SEQUENCE [LARGE SCALE GENOMIC DNA]</scope>
    <source>
        <strain evidence="16 17">FRIFI</strain>
    </source>
</reference>
<name>A0A2P2BN72_9FIRM</name>
<feature type="signal peptide" evidence="11">
    <location>
        <begin position="1"/>
        <end position="27"/>
    </location>
</feature>
<evidence type="ECO:0000256" key="2">
    <source>
        <dbReference type="ARBA" id="ARBA00009388"/>
    </source>
</evidence>
<evidence type="ECO:0000259" key="12">
    <source>
        <dbReference type="Pfam" id="PF01447"/>
    </source>
</evidence>
<dbReference type="Gene3D" id="3.10.450.490">
    <property type="match status" value="1"/>
</dbReference>
<evidence type="ECO:0000256" key="8">
    <source>
        <dbReference type="ARBA" id="ARBA00023049"/>
    </source>
</evidence>
<keyword evidence="3" id="KW-0645">Protease</keyword>
<dbReference type="GO" id="GO:0006508">
    <property type="term" value="P:proteolysis"/>
    <property type="evidence" value="ECO:0007669"/>
    <property type="project" value="UniProtKB-KW"/>
</dbReference>
<feature type="domain" description="Peptidase M4 C-terminal" evidence="13">
    <location>
        <begin position="390"/>
        <end position="547"/>
    </location>
</feature>
<dbReference type="CDD" id="cd09597">
    <property type="entry name" value="M4_TLP"/>
    <property type="match status" value="1"/>
</dbReference>
<dbReference type="Pfam" id="PF01447">
    <property type="entry name" value="Peptidase_M4"/>
    <property type="match status" value="1"/>
</dbReference>
<evidence type="ECO:0000256" key="10">
    <source>
        <dbReference type="PIRSR" id="PIRSR623612-1"/>
    </source>
</evidence>
<keyword evidence="9" id="KW-0865">Zymogen</keyword>
<evidence type="ECO:0000313" key="17">
    <source>
        <dbReference type="Proteomes" id="UP000245695"/>
    </source>
</evidence>
<dbReference type="InterPro" id="IPR011096">
    <property type="entry name" value="FTP_domain"/>
</dbReference>
<dbReference type="PANTHER" id="PTHR33794:SF1">
    <property type="entry name" value="BACILLOLYSIN"/>
    <property type="match status" value="1"/>
</dbReference>
<evidence type="ECO:0000256" key="6">
    <source>
        <dbReference type="ARBA" id="ARBA00022801"/>
    </source>
</evidence>
<dbReference type="PRINTS" id="PR00730">
    <property type="entry name" value="THERMOLYSIN"/>
</dbReference>
<dbReference type="PANTHER" id="PTHR33794">
    <property type="entry name" value="BACILLOLYSIN"/>
    <property type="match status" value="1"/>
</dbReference>
<evidence type="ECO:0000259" key="13">
    <source>
        <dbReference type="Pfam" id="PF02868"/>
    </source>
</evidence>
<dbReference type="EMBL" id="LN650648">
    <property type="protein sequence ID" value="CEI71851.1"/>
    <property type="molecule type" value="Genomic_DNA"/>
</dbReference>
<protein>
    <submittedName>
        <fullName evidence="16">Stearolysin</fullName>
    </submittedName>
</protein>
<feature type="domain" description="FTP" evidence="15">
    <location>
        <begin position="78"/>
        <end position="126"/>
    </location>
</feature>
<evidence type="ECO:0000259" key="15">
    <source>
        <dbReference type="Pfam" id="PF07504"/>
    </source>
</evidence>
<comment type="similarity">
    <text evidence="2">Belongs to the peptidase M4 family.</text>
</comment>
<dbReference type="InterPro" id="IPR025711">
    <property type="entry name" value="PepSY"/>
</dbReference>
<dbReference type="Pfam" id="PF02868">
    <property type="entry name" value="Peptidase_M4_C"/>
    <property type="match status" value="1"/>
</dbReference>
<keyword evidence="5 11" id="KW-0732">Signal</keyword>
<dbReference type="InterPro" id="IPR027268">
    <property type="entry name" value="Peptidase_M4/M1_CTD_sf"/>
</dbReference>
<evidence type="ECO:0000256" key="4">
    <source>
        <dbReference type="ARBA" id="ARBA00022723"/>
    </source>
</evidence>
<dbReference type="Pfam" id="PF03413">
    <property type="entry name" value="PepSY"/>
    <property type="match status" value="1"/>
</dbReference>
<feature type="active site" evidence="10">
    <location>
        <position position="380"/>
    </location>
</feature>
<gene>
    <name evidence="16" type="ORF">FRIFI_0302</name>
</gene>
<comment type="cofactor">
    <cofactor evidence="1">
        <name>Zn(2+)</name>
        <dbReference type="ChEBI" id="CHEBI:29105"/>
    </cofactor>
</comment>
<dbReference type="InterPro" id="IPR023612">
    <property type="entry name" value="Peptidase_M4"/>
</dbReference>
<evidence type="ECO:0000259" key="14">
    <source>
        <dbReference type="Pfam" id="PF03413"/>
    </source>
</evidence>
<dbReference type="AlphaFoldDB" id="A0A2P2BN72"/>
<dbReference type="InterPro" id="IPR001570">
    <property type="entry name" value="Peptidase_M4_C_domain"/>
</dbReference>
<feature type="domain" description="PepSY" evidence="14">
    <location>
        <begin position="144"/>
        <end position="213"/>
    </location>
</feature>
<dbReference type="FunFam" id="3.40.50.12090:FF:000001">
    <property type="entry name" value="Cell surface protein"/>
    <property type="match status" value="1"/>
</dbReference>
<evidence type="ECO:0000256" key="1">
    <source>
        <dbReference type="ARBA" id="ARBA00001947"/>
    </source>
</evidence>
<feature type="chain" id="PRO_5015131667" evidence="11">
    <location>
        <begin position="28"/>
        <end position="855"/>
    </location>
</feature>
<keyword evidence="17" id="KW-1185">Reference proteome</keyword>
<dbReference type="SUPFAM" id="SSF55486">
    <property type="entry name" value="Metalloproteases ('zincins'), catalytic domain"/>
    <property type="match status" value="1"/>
</dbReference>
<feature type="active site" description="Proton donor" evidence="10">
    <location>
        <position position="468"/>
    </location>
</feature>
<evidence type="ECO:0000256" key="7">
    <source>
        <dbReference type="ARBA" id="ARBA00022833"/>
    </source>
</evidence>
<keyword evidence="4" id="KW-0479">Metal-binding</keyword>
<feature type="domain" description="Peptidase M4" evidence="12">
    <location>
        <begin position="228"/>
        <end position="386"/>
    </location>
</feature>